<evidence type="ECO:0000256" key="1">
    <source>
        <dbReference type="SAM" id="MobiDB-lite"/>
    </source>
</evidence>
<evidence type="ECO:0000313" key="2">
    <source>
        <dbReference type="EMBL" id="GAA0359563.1"/>
    </source>
</evidence>
<keyword evidence="3" id="KW-1185">Reference proteome</keyword>
<comment type="caution">
    <text evidence="2">The sequence shown here is derived from an EMBL/GenBank/DDBJ whole genome shotgun (WGS) entry which is preliminary data.</text>
</comment>
<evidence type="ECO:0000313" key="3">
    <source>
        <dbReference type="Proteomes" id="UP001501166"/>
    </source>
</evidence>
<reference evidence="3" key="1">
    <citation type="journal article" date="2019" name="Int. J. Syst. Evol. Microbiol.">
        <title>The Global Catalogue of Microorganisms (GCM) 10K type strain sequencing project: providing services to taxonomists for standard genome sequencing and annotation.</title>
        <authorList>
            <consortium name="The Broad Institute Genomics Platform"/>
            <consortium name="The Broad Institute Genome Sequencing Center for Infectious Disease"/>
            <person name="Wu L."/>
            <person name="Ma J."/>
        </authorList>
    </citation>
    <scope>NUCLEOTIDE SEQUENCE [LARGE SCALE GENOMIC DNA]</scope>
    <source>
        <strain evidence="3">JCM 12662</strain>
    </source>
</reference>
<accession>A0ABP3H4U7</accession>
<name>A0ABP3H4U7_9LACT</name>
<dbReference type="EMBL" id="BAAACW010000061">
    <property type="protein sequence ID" value="GAA0359563.1"/>
    <property type="molecule type" value="Genomic_DNA"/>
</dbReference>
<proteinExistence type="predicted"/>
<feature type="region of interest" description="Disordered" evidence="1">
    <location>
        <begin position="1"/>
        <end position="28"/>
    </location>
</feature>
<dbReference type="RefSeq" id="WP_343754539.1">
    <property type="nucleotide sequence ID" value="NZ_BAAACW010000061.1"/>
</dbReference>
<organism evidence="2 3">
    <name type="scientific">Alkalibacterium iburiense</name>
    <dbReference type="NCBI Taxonomy" id="290589"/>
    <lineage>
        <taxon>Bacteria</taxon>
        <taxon>Bacillati</taxon>
        <taxon>Bacillota</taxon>
        <taxon>Bacilli</taxon>
        <taxon>Lactobacillales</taxon>
        <taxon>Carnobacteriaceae</taxon>
        <taxon>Alkalibacterium</taxon>
    </lineage>
</organism>
<dbReference type="Proteomes" id="UP001501166">
    <property type="component" value="Unassembled WGS sequence"/>
</dbReference>
<gene>
    <name evidence="2" type="ORF">GCM10008932_10230</name>
</gene>
<protein>
    <submittedName>
        <fullName evidence="2">Uncharacterized protein</fullName>
    </submittedName>
</protein>
<sequence length="166" mass="18980">MGLFDFLKGKKKESKPVTPAEEETEQESIKYETKFTARDLKADPQTVKEIVDKMVEEDPFKTFYGGKTAEDFTPLTSRAYKFDAITTLNVDFVHKEKGRVLVTIEGIPLGFLKEEDALTVQQYQEKYLLTAYVYATGGPYLEYDKDKEEVVEGEAPYGLDIFVQFT</sequence>